<accession>A0AAW2ZHF8</accession>
<dbReference type="PANTHER" id="PTHR16027">
    <property type="entry name" value="DILUTE DOMAIN-CONTAINING PROTEIN YPR089W"/>
    <property type="match status" value="1"/>
</dbReference>
<evidence type="ECO:0000313" key="4">
    <source>
        <dbReference type="Proteomes" id="UP001431209"/>
    </source>
</evidence>
<evidence type="ECO:0000259" key="2">
    <source>
        <dbReference type="PROSITE" id="PS51126"/>
    </source>
</evidence>
<dbReference type="PANTHER" id="PTHR16027:SF6">
    <property type="entry name" value="DILUTE DOMAIN-CONTAINING PROTEIN"/>
    <property type="match status" value="1"/>
</dbReference>
<comment type="caution">
    <text evidence="3">The sequence shown here is derived from an EMBL/GenBank/DDBJ whole genome shotgun (WGS) entry which is preliminary data.</text>
</comment>
<sequence length="698" mass="80277">MALDQLRVDRERIDTRHRDQVDQLLNEKNQINQRLMDTTEKYNASESTRAQEQKTIAATNERMAQLKLDYQDQISSLQKNVMDKSDEKDRQAQKMKESHDKQIKDLNQEMKQFKKESSEKVNDLESQIKQKQSNLDQLQSAHDSLKNEMDASRGELDDHATNLKKELESQKIAHGQELKSNQDLIERLESQLKDSRSQSESAGEELLDHKSQIENLTRQLALASMQSSSSSSNEDELRELQDQNEQLTKQLNELKKKNKKSEKAMEKNQQEHDALLNRVEELQDELTQVKKNSSASPPPTDTNKVNQLMDQLDHIQQLETHRYLIEHAILFADPTLYVSNSSVPEPTPVLYKALSSSSTHRSIPHHIVQAIEYMIERHSDHLPTESFWINCNTRLLSCLKQAHGNYISNAFQSNLKNVLDLMHANNKRSRQSNAQIPSIITATVHDDRQGDDDGQVDIQQVLNELVKITMNAYYHLLDSIVKKLDPLIIVSILDHQDENTRAKSAEGGAHMREMLRVLDSFEKQLSANKLDARLQDFLFRTIALYIDATVFNELLRDTNNTSRYLQIKMGVQIVENWYEQHARLSEFKYSRQSADVCAIAQDVLLKDSDMKSAVCPDLSKDQIAYLLANLKDEFSKSRTTNVQAPNTDVRLLFVSPMVKLCDDKDHPLLDFDAEGNDKIKSAKISEKYTKRQGLEFLK</sequence>
<dbReference type="AlphaFoldDB" id="A0AAW2ZHF8"/>
<feature type="region of interest" description="Disordered" evidence="1">
    <location>
        <begin position="191"/>
        <end position="210"/>
    </location>
</feature>
<reference evidence="3 4" key="1">
    <citation type="submission" date="2024-03" db="EMBL/GenBank/DDBJ databases">
        <title>The Acrasis kona genome and developmental transcriptomes reveal deep origins of eukaryotic multicellular pathways.</title>
        <authorList>
            <person name="Sheikh S."/>
            <person name="Fu C.-J."/>
            <person name="Brown M.W."/>
            <person name="Baldauf S.L."/>
        </authorList>
    </citation>
    <scope>NUCLEOTIDE SEQUENCE [LARGE SCALE GENOMIC DNA]</scope>
    <source>
        <strain evidence="3 4">ATCC MYA-3509</strain>
    </source>
</reference>
<dbReference type="Proteomes" id="UP001431209">
    <property type="component" value="Unassembled WGS sequence"/>
</dbReference>
<dbReference type="EMBL" id="JAOPGA020001411">
    <property type="protein sequence ID" value="KAL0488181.1"/>
    <property type="molecule type" value="Genomic_DNA"/>
</dbReference>
<dbReference type="GO" id="GO:0051020">
    <property type="term" value="F:GTPase binding"/>
    <property type="evidence" value="ECO:0007669"/>
    <property type="project" value="TreeGrafter"/>
</dbReference>
<evidence type="ECO:0000256" key="1">
    <source>
        <dbReference type="SAM" id="MobiDB-lite"/>
    </source>
</evidence>
<feature type="region of interest" description="Disordered" evidence="1">
    <location>
        <begin position="221"/>
        <end position="241"/>
    </location>
</feature>
<dbReference type="InterPro" id="IPR052072">
    <property type="entry name" value="Vascular_dev_regulator"/>
</dbReference>
<feature type="region of interest" description="Disordered" evidence="1">
    <location>
        <begin position="113"/>
        <end position="144"/>
    </location>
</feature>
<keyword evidence="4" id="KW-1185">Reference proteome</keyword>
<organism evidence="3 4">
    <name type="scientific">Acrasis kona</name>
    <dbReference type="NCBI Taxonomy" id="1008807"/>
    <lineage>
        <taxon>Eukaryota</taxon>
        <taxon>Discoba</taxon>
        <taxon>Heterolobosea</taxon>
        <taxon>Tetramitia</taxon>
        <taxon>Eutetramitia</taxon>
        <taxon>Acrasidae</taxon>
        <taxon>Acrasis</taxon>
    </lineage>
</organism>
<dbReference type="InterPro" id="IPR002710">
    <property type="entry name" value="Dilute_dom"/>
</dbReference>
<dbReference type="Pfam" id="PF01843">
    <property type="entry name" value="DIL"/>
    <property type="match status" value="1"/>
</dbReference>
<feature type="compositionally biased region" description="Basic and acidic residues" evidence="1">
    <location>
        <begin position="81"/>
        <end position="101"/>
    </location>
</feature>
<feature type="compositionally biased region" description="Polar residues" evidence="1">
    <location>
        <begin position="129"/>
        <end position="142"/>
    </location>
</feature>
<gene>
    <name evidence="3" type="ORF">AKO1_015386</name>
</gene>
<protein>
    <submittedName>
        <fullName evidence="3">Unconventional myosin</fullName>
    </submittedName>
</protein>
<name>A0AAW2ZHF8_9EUKA</name>
<dbReference type="PROSITE" id="PS51126">
    <property type="entry name" value="DILUTE"/>
    <property type="match status" value="1"/>
</dbReference>
<evidence type="ECO:0000313" key="3">
    <source>
        <dbReference type="EMBL" id="KAL0488181.1"/>
    </source>
</evidence>
<feature type="region of interest" description="Disordered" evidence="1">
    <location>
        <begin position="78"/>
        <end position="101"/>
    </location>
</feature>
<feature type="compositionally biased region" description="Basic and acidic residues" evidence="1">
    <location>
        <begin position="113"/>
        <end position="128"/>
    </location>
</feature>
<proteinExistence type="predicted"/>
<feature type="domain" description="Dilute" evidence="2">
    <location>
        <begin position="365"/>
        <end position="644"/>
    </location>
</feature>